<evidence type="ECO:0000256" key="1">
    <source>
        <dbReference type="SAM" id="MobiDB-lite"/>
    </source>
</evidence>
<evidence type="ECO:0000313" key="3">
    <source>
        <dbReference type="Proteomes" id="UP001150569"/>
    </source>
</evidence>
<reference evidence="2" key="1">
    <citation type="submission" date="2022-07" db="EMBL/GenBank/DDBJ databases">
        <title>Phylogenomic reconstructions and comparative analyses of Kickxellomycotina fungi.</title>
        <authorList>
            <person name="Reynolds N.K."/>
            <person name="Stajich J.E."/>
            <person name="Barry K."/>
            <person name="Grigoriev I.V."/>
            <person name="Crous P."/>
            <person name="Smith M.E."/>
        </authorList>
    </citation>
    <scope>NUCLEOTIDE SEQUENCE</scope>
    <source>
        <strain evidence="2">RSA 861</strain>
    </source>
</reference>
<feature type="region of interest" description="Disordered" evidence="1">
    <location>
        <begin position="79"/>
        <end position="139"/>
    </location>
</feature>
<accession>A0A9W7ZLU3</accession>
<gene>
    <name evidence="2" type="ORF">IWQ60_010335</name>
</gene>
<organism evidence="2 3">
    <name type="scientific">Tieghemiomyces parasiticus</name>
    <dbReference type="NCBI Taxonomy" id="78921"/>
    <lineage>
        <taxon>Eukaryota</taxon>
        <taxon>Fungi</taxon>
        <taxon>Fungi incertae sedis</taxon>
        <taxon>Zoopagomycota</taxon>
        <taxon>Kickxellomycotina</taxon>
        <taxon>Dimargaritomycetes</taxon>
        <taxon>Dimargaritales</taxon>
        <taxon>Dimargaritaceae</taxon>
        <taxon>Tieghemiomyces</taxon>
    </lineage>
</organism>
<protein>
    <recommendedName>
        <fullName evidence="4">Phosphatase activator</fullName>
    </recommendedName>
</protein>
<feature type="region of interest" description="Disordered" evidence="1">
    <location>
        <begin position="213"/>
        <end position="252"/>
    </location>
</feature>
<keyword evidence="3" id="KW-1185">Reference proteome</keyword>
<feature type="compositionally biased region" description="Low complexity" evidence="1">
    <location>
        <begin position="235"/>
        <end position="252"/>
    </location>
</feature>
<feature type="compositionally biased region" description="Polar residues" evidence="1">
    <location>
        <begin position="99"/>
        <end position="114"/>
    </location>
</feature>
<feature type="compositionally biased region" description="Low complexity" evidence="1">
    <location>
        <begin position="80"/>
        <end position="98"/>
    </location>
</feature>
<feature type="region of interest" description="Disordered" evidence="1">
    <location>
        <begin position="1"/>
        <end position="29"/>
    </location>
</feature>
<comment type="caution">
    <text evidence="2">The sequence shown here is derived from an EMBL/GenBank/DDBJ whole genome shotgun (WGS) entry which is preliminary data.</text>
</comment>
<proteinExistence type="predicted"/>
<sequence>MAHVSASPITSVQPQTGGGHSNGGQASLMPDMEQMTPARLYLNLRGTMIPVDRDALASFPESVLSVMFPHGPVLCPRNVSAPSPTPAATDAPTSSRPSNVSEANSERSAGSQSTDTDHELSRASPTPSAPGAAVPTSDESAPWDMVHVDFHPAMLRYILDFYQRLPGYASQFSQSYSIDSQYDGHSHSFGASVDGYEGYPSTVDMSDASMVTAQTSLSNSREDGLDPASSPPPADSTVANASTVSSASSTGSEASSFPSAVHMLFANMAHPYFHDKQAVIALREDLDYFTIVKPYVPRDRLASADPKAPPPASTTELGPLSQSELKAICGEVLLDQRQVFSALERNMHNHHQHPQPLNGGEKETDGTSAVASVGGGVEQQLIDMLCVSGFSRAATWGCRVREPQRSTIASLALVRLEPTGEPAQAVAAQKLLLFWKKPARKCWWDGTDVKVNNTVEDIPVRIWCRRMWTLELVLV</sequence>
<dbReference type="OrthoDB" id="9451547at2759"/>
<dbReference type="AlphaFoldDB" id="A0A9W7ZLU3"/>
<dbReference type="EMBL" id="JANBPT010000976">
    <property type="protein sequence ID" value="KAJ1911037.1"/>
    <property type="molecule type" value="Genomic_DNA"/>
</dbReference>
<dbReference type="Proteomes" id="UP001150569">
    <property type="component" value="Unassembled WGS sequence"/>
</dbReference>
<evidence type="ECO:0008006" key="4">
    <source>
        <dbReference type="Google" id="ProtNLM"/>
    </source>
</evidence>
<evidence type="ECO:0000313" key="2">
    <source>
        <dbReference type="EMBL" id="KAJ1911037.1"/>
    </source>
</evidence>
<name>A0A9W7ZLU3_9FUNG</name>
<feature type="region of interest" description="Disordered" evidence="1">
    <location>
        <begin position="349"/>
        <end position="369"/>
    </location>
</feature>